<feature type="region of interest" description="Disordered" evidence="1">
    <location>
        <begin position="48"/>
        <end position="68"/>
    </location>
</feature>
<evidence type="ECO:0000313" key="2">
    <source>
        <dbReference type="EMBL" id="CAA9421835.1"/>
    </source>
</evidence>
<dbReference type="EMBL" id="CADCUW010000322">
    <property type="protein sequence ID" value="CAA9421835.1"/>
    <property type="molecule type" value="Genomic_DNA"/>
</dbReference>
<organism evidence="2">
    <name type="scientific">uncultured Rubrobacteraceae bacterium</name>
    <dbReference type="NCBI Taxonomy" id="349277"/>
    <lineage>
        <taxon>Bacteria</taxon>
        <taxon>Bacillati</taxon>
        <taxon>Actinomycetota</taxon>
        <taxon>Rubrobacteria</taxon>
        <taxon>Rubrobacterales</taxon>
        <taxon>Rubrobacteraceae</taxon>
        <taxon>environmental samples</taxon>
    </lineage>
</organism>
<protein>
    <submittedName>
        <fullName evidence="2">Uncharacterized protein</fullName>
    </submittedName>
</protein>
<evidence type="ECO:0000256" key="1">
    <source>
        <dbReference type="SAM" id="MobiDB-lite"/>
    </source>
</evidence>
<dbReference type="AlphaFoldDB" id="A0A6J4PR80"/>
<gene>
    <name evidence="2" type="ORF">AVDCRST_MAG01-01-2336</name>
</gene>
<name>A0A6J4PR80_9ACTN</name>
<proteinExistence type="predicted"/>
<reference evidence="2" key="1">
    <citation type="submission" date="2020-02" db="EMBL/GenBank/DDBJ databases">
        <authorList>
            <person name="Meier V. D."/>
        </authorList>
    </citation>
    <scope>NUCLEOTIDE SEQUENCE</scope>
    <source>
        <strain evidence="2">AVDCRST_MAG01</strain>
    </source>
</reference>
<sequence>MIGGLTEISARGFAPVVHGRHGSRLTPAVGEVKVVRSGQLSLSSATSLDVPARNPAPSGAGRTLFWEA</sequence>
<accession>A0A6J4PR80</accession>